<keyword evidence="2" id="KW-0677">Repeat</keyword>
<dbReference type="SUPFAM" id="SSF52047">
    <property type="entry name" value="RNI-like"/>
    <property type="match status" value="1"/>
</dbReference>
<dbReference type="PANTHER" id="PTHR18849:SF0">
    <property type="entry name" value="CILIA- AND FLAGELLA-ASSOCIATED PROTEIN 410-RELATED"/>
    <property type="match status" value="1"/>
</dbReference>
<gene>
    <name evidence="3" type="ORF">TPC1_10652</name>
</gene>
<dbReference type="InterPro" id="IPR001611">
    <property type="entry name" value="Leu-rich_rpt"/>
</dbReference>
<dbReference type="Pfam" id="PF12799">
    <property type="entry name" value="LRR_4"/>
    <property type="match status" value="1"/>
</dbReference>
<dbReference type="Gene3D" id="3.80.10.10">
    <property type="entry name" value="Ribonuclease Inhibitor"/>
    <property type="match status" value="2"/>
</dbReference>
<evidence type="ECO:0000256" key="2">
    <source>
        <dbReference type="ARBA" id="ARBA00022737"/>
    </source>
</evidence>
<reference evidence="3" key="1">
    <citation type="submission" date="2015-07" db="EMBL/GenBank/DDBJ databases">
        <title>Adaptation to a free-living lifestyle via gene acquisitions in the diplomonad Trepomonas sp. PC1.</title>
        <authorList>
            <person name="Xu F."/>
            <person name="Jerlstrom-Hultqvist J."/>
            <person name="Kolisko M."/>
            <person name="Simpson A.G.B."/>
            <person name="Roger A.J."/>
            <person name="Svard S.G."/>
            <person name="Andersson J.O."/>
        </authorList>
    </citation>
    <scope>NUCLEOTIDE SEQUENCE</scope>
    <source>
        <strain evidence="3">PC1</strain>
    </source>
</reference>
<dbReference type="InterPro" id="IPR025875">
    <property type="entry name" value="Leu-rich_rpt_4"/>
</dbReference>
<proteinExistence type="predicted"/>
<dbReference type="SMART" id="SM00365">
    <property type="entry name" value="LRR_SD22"/>
    <property type="match status" value="3"/>
</dbReference>
<dbReference type="SUPFAM" id="SSF52058">
    <property type="entry name" value="L domain-like"/>
    <property type="match status" value="1"/>
</dbReference>
<name>A0A146KL42_9EUKA</name>
<sequence>MTNVEYLKVNRYKQTNTIDLSDVNIDVQYLIRFRNVHSLKLSNCSNVQTYLKQQQLIEYKVKSIRIVKCDLQHLRSFQIFTNLETLDLSNNRISDLKELKYLANCRNLTHLNLNNNPIVQMEYFDEELLVQLPNLVSAKIDASPLFEEQIQLAQITVHQRNLMIESRNQKIGNTLKFNFDYFSTEKFTKIQIEDVQITFCQLDTLLLQQKHLVQLKLVNNGLVIQNFTNLAPCCQYLTIQQNSIEKCDFTQNFICLAIVDCEIGEIAQEISTVEADFSKSRFKAVDLSKINAAEMTLQNCNLTQFPLLHQKVTKVDVSFNQIESLQGIRKTVHSLACRFNRVKSVKQLYKMPIKRLDLEGNQISNLRFLVKSMKNCITELNMQ</sequence>
<dbReference type="PANTHER" id="PTHR18849">
    <property type="entry name" value="LEUCINE RICH REPEAT PROTEIN"/>
    <property type="match status" value="1"/>
</dbReference>
<organism evidence="3">
    <name type="scientific">Trepomonas sp. PC1</name>
    <dbReference type="NCBI Taxonomy" id="1076344"/>
    <lineage>
        <taxon>Eukaryota</taxon>
        <taxon>Metamonada</taxon>
        <taxon>Diplomonadida</taxon>
        <taxon>Hexamitidae</taxon>
        <taxon>Hexamitinae</taxon>
        <taxon>Trepomonas</taxon>
    </lineage>
</organism>
<dbReference type="EMBL" id="GDID01000485">
    <property type="protein sequence ID" value="JAP96121.1"/>
    <property type="molecule type" value="Transcribed_RNA"/>
</dbReference>
<evidence type="ECO:0008006" key="4">
    <source>
        <dbReference type="Google" id="ProtNLM"/>
    </source>
</evidence>
<dbReference type="AlphaFoldDB" id="A0A146KL42"/>
<accession>A0A146KL42</accession>
<keyword evidence="1" id="KW-0433">Leucine-rich repeat</keyword>
<protein>
    <recommendedName>
        <fullName evidence="4">Leucine rich repeats-containing protein</fullName>
    </recommendedName>
</protein>
<evidence type="ECO:0000313" key="3">
    <source>
        <dbReference type="EMBL" id="JAP96121.1"/>
    </source>
</evidence>
<dbReference type="InterPro" id="IPR032675">
    <property type="entry name" value="LRR_dom_sf"/>
</dbReference>
<dbReference type="PROSITE" id="PS51450">
    <property type="entry name" value="LRR"/>
    <property type="match status" value="2"/>
</dbReference>
<feature type="non-terminal residue" evidence="3">
    <location>
        <position position="383"/>
    </location>
</feature>
<evidence type="ECO:0000256" key="1">
    <source>
        <dbReference type="ARBA" id="ARBA00022614"/>
    </source>
</evidence>